<evidence type="ECO:0000313" key="1">
    <source>
        <dbReference type="EMBL" id="WGH76197.1"/>
    </source>
</evidence>
<reference evidence="1 2" key="1">
    <citation type="submission" date="2023-04" db="EMBL/GenBank/DDBJ databases">
        <title>Tenacibaculum tangerinum sp. nov., isolated from sea tidal flat of South Korea.</title>
        <authorList>
            <person name="Lee S.H."/>
            <person name="Kim J.-J."/>
        </authorList>
    </citation>
    <scope>NUCLEOTIDE SEQUENCE [LARGE SCALE GENOMIC DNA]</scope>
    <source>
        <strain evidence="1 2">GRR-S3-23</strain>
    </source>
</reference>
<proteinExistence type="predicted"/>
<dbReference type="RefSeq" id="WP_279652066.1">
    <property type="nucleotide sequence ID" value="NZ_CP122539.1"/>
</dbReference>
<accession>A0ABY8L442</accession>
<evidence type="ECO:0000313" key="2">
    <source>
        <dbReference type="Proteomes" id="UP001232001"/>
    </source>
</evidence>
<organism evidence="1 2">
    <name type="scientific">Tenacibaculum tangerinum</name>
    <dbReference type="NCBI Taxonomy" id="3038772"/>
    <lineage>
        <taxon>Bacteria</taxon>
        <taxon>Pseudomonadati</taxon>
        <taxon>Bacteroidota</taxon>
        <taxon>Flavobacteriia</taxon>
        <taxon>Flavobacteriales</taxon>
        <taxon>Flavobacteriaceae</taxon>
        <taxon>Tenacibaculum</taxon>
    </lineage>
</organism>
<evidence type="ECO:0008006" key="3">
    <source>
        <dbReference type="Google" id="ProtNLM"/>
    </source>
</evidence>
<gene>
    <name evidence="1" type="ORF">P8625_03250</name>
</gene>
<sequence length="413" mass="48092">MLEKVLNKQASEYEVVETGIDSTEYKQFLKQSLSELNHNFEAFKSSAVVVSKAQFKELKKLNKLLNYALQQIVANYFKDARIREIYNLDTQLEAILKEVASLPYKIGMYRPDIILDTEGQTKICEVGCRYPINGWMLSYYLNKVMEKTQVLAEANKQPFKALLEFIPTLAKEFNKEHPIFYLHHKEKGTEAYLLFKELEKLGYIIQNSFPEELELKDNEVVVGEHPAKQFVIEMDREELKNIPLELLKKITQCKTCINDIRSIILVHDKQVLSVLYNEELMLSYMSAEEYSFLRKYLIPSYTLHSKEIRNSLKNTKKNWILKRTSGGRGIDMYVKNECAPTTWNSLLENDWKNYMVQEYIAQKEIQLEEEVINVVGMLLNYNDTLLGLGIYRGSEKSIINVHSGAYMLPSLLK</sequence>
<dbReference type="SUPFAM" id="SSF56059">
    <property type="entry name" value="Glutathione synthetase ATP-binding domain-like"/>
    <property type="match status" value="1"/>
</dbReference>
<keyword evidence="2" id="KW-1185">Reference proteome</keyword>
<name>A0ABY8L442_9FLAO</name>
<dbReference type="Proteomes" id="UP001232001">
    <property type="component" value="Chromosome"/>
</dbReference>
<protein>
    <recommendedName>
        <fullName evidence="3">Glutathionylspermidine synthase pre-ATP-grasp-like domain-containing protein</fullName>
    </recommendedName>
</protein>
<dbReference type="EMBL" id="CP122539">
    <property type="protein sequence ID" value="WGH76197.1"/>
    <property type="molecule type" value="Genomic_DNA"/>
</dbReference>